<dbReference type="InterPro" id="IPR036390">
    <property type="entry name" value="WH_DNA-bd_sf"/>
</dbReference>
<dbReference type="RefSeq" id="WP_337705031.1">
    <property type="nucleotide sequence ID" value="NZ_JBBEGM010000009.1"/>
</dbReference>
<evidence type="ECO:0000259" key="5">
    <source>
        <dbReference type="PROSITE" id="PS50931"/>
    </source>
</evidence>
<evidence type="ECO:0000256" key="3">
    <source>
        <dbReference type="ARBA" id="ARBA00023125"/>
    </source>
</evidence>
<dbReference type="CDD" id="cd08423">
    <property type="entry name" value="PBP2_LTTR_like_6"/>
    <property type="match status" value="1"/>
</dbReference>
<accession>A0ABU8M9V8</accession>
<evidence type="ECO:0000256" key="1">
    <source>
        <dbReference type="ARBA" id="ARBA00009437"/>
    </source>
</evidence>
<dbReference type="InterPro" id="IPR005119">
    <property type="entry name" value="LysR_subst-bd"/>
</dbReference>
<gene>
    <name evidence="6" type="ORF">WCD58_21085</name>
</gene>
<dbReference type="InterPro" id="IPR000847">
    <property type="entry name" value="LysR_HTH_N"/>
</dbReference>
<keyword evidence="3" id="KW-0238">DNA-binding</keyword>
<dbReference type="EMBL" id="JBBEGM010000009">
    <property type="protein sequence ID" value="MEJ2863669.1"/>
    <property type="molecule type" value="Genomic_DNA"/>
</dbReference>
<protein>
    <submittedName>
        <fullName evidence="6">LysR family transcriptional regulator</fullName>
    </submittedName>
</protein>
<keyword evidence="7" id="KW-1185">Reference proteome</keyword>
<dbReference type="PANTHER" id="PTHR30346">
    <property type="entry name" value="TRANSCRIPTIONAL DUAL REGULATOR HCAR-RELATED"/>
    <property type="match status" value="1"/>
</dbReference>
<keyword evidence="4" id="KW-0804">Transcription</keyword>
<evidence type="ECO:0000313" key="7">
    <source>
        <dbReference type="Proteomes" id="UP001369736"/>
    </source>
</evidence>
<dbReference type="Gene3D" id="3.40.190.10">
    <property type="entry name" value="Periplasmic binding protein-like II"/>
    <property type="match status" value="2"/>
</dbReference>
<evidence type="ECO:0000256" key="2">
    <source>
        <dbReference type="ARBA" id="ARBA00023015"/>
    </source>
</evidence>
<dbReference type="Gene3D" id="1.10.10.10">
    <property type="entry name" value="Winged helix-like DNA-binding domain superfamily/Winged helix DNA-binding domain"/>
    <property type="match status" value="1"/>
</dbReference>
<proteinExistence type="inferred from homology"/>
<dbReference type="PROSITE" id="PS50931">
    <property type="entry name" value="HTH_LYSR"/>
    <property type="match status" value="1"/>
</dbReference>
<comment type="similarity">
    <text evidence="1">Belongs to the LysR transcriptional regulatory family.</text>
</comment>
<keyword evidence="2" id="KW-0805">Transcription regulation</keyword>
<comment type="caution">
    <text evidence="6">The sequence shown here is derived from an EMBL/GenBank/DDBJ whole genome shotgun (WGS) entry which is preliminary data.</text>
</comment>
<sequence length="301" mass="31748">MIDARLRTLQLVAHHGSVSAAARVLHFTSSAVSQQLRGLSDELGVALVRQVGRRMEPTAAGRVLLRHVEVLHARAEIARAELAGVEDLPGTIGLCGFSTAAARFLVPTAAALRERFPALAIQVVEAEPARCLDLLLARDADLALLVVDDRVPPGADERFEQHTVLDEPIDLAVPVGHPLTARSEVTLRDAASEPFITCRPGSAYHHLTLAACQAAGFRPTVAHHAEEWDTGTALVAHGFGIFMLPRLALVHPGTDVVRLRLSGPAAPVRRIVAVTRAGGAAQPVIAHALATITNAAASLAA</sequence>
<feature type="domain" description="HTH lysR-type" evidence="5">
    <location>
        <begin position="1"/>
        <end position="58"/>
    </location>
</feature>
<name>A0ABU8M9V8_9PSEU</name>
<dbReference type="Pfam" id="PF03466">
    <property type="entry name" value="LysR_substrate"/>
    <property type="match status" value="1"/>
</dbReference>
<reference evidence="6 7" key="1">
    <citation type="submission" date="2024-03" db="EMBL/GenBank/DDBJ databases">
        <title>Actinomycetospora sp. OC33-EN07, a novel actinomycete isolated from wild orchid (Aerides multiflora).</title>
        <authorList>
            <person name="Suriyachadkun C."/>
        </authorList>
    </citation>
    <scope>NUCLEOTIDE SEQUENCE [LARGE SCALE GENOMIC DNA]</scope>
    <source>
        <strain evidence="6 7">OC33-EN07</strain>
    </source>
</reference>
<dbReference type="PANTHER" id="PTHR30346:SF29">
    <property type="entry name" value="LYSR SUBSTRATE-BINDING"/>
    <property type="match status" value="1"/>
</dbReference>
<dbReference type="SUPFAM" id="SSF46785">
    <property type="entry name" value="Winged helix' DNA-binding domain"/>
    <property type="match status" value="1"/>
</dbReference>
<evidence type="ECO:0000313" key="6">
    <source>
        <dbReference type="EMBL" id="MEJ2863669.1"/>
    </source>
</evidence>
<dbReference type="Pfam" id="PF00126">
    <property type="entry name" value="HTH_1"/>
    <property type="match status" value="1"/>
</dbReference>
<dbReference type="InterPro" id="IPR036388">
    <property type="entry name" value="WH-like_DNA-bd_sf"/>
</dbReference>
<evidence type="ECO:0000256" key="4">
    <source>
        <dbReference type="ARBA" id="ARBA00023163"/>
    </source>
</evidence>
<dbReference type="Proteomes" id="UP001369736">
    <property type="component" value="Unassembled WGS sequence"/>
</dbReference>
<dbReference type="SUPFAM" id="SSF53850">
    <property type="entry name" value="Periplasmic binding protein-like II"/>
    <property type="match status" value="1"/>
</dbReference>
<organism evidence="6 7">
    <name type="scientific">Actinomycetospora flava</name>
    <dbReference type="NCBI Taxonomy" id="3129232"/>
    <lineage>
        <taxon>Bacteria</taxon>
        <taxon>Bacillati</taxon>
        <taxon>Actinomycetota</taxon>
        <taxon>Actinomycetes</taxon>
        <taxon>Pseudonocardiales</taxon>
        <taxon>Pseudonocardiaceae</taxon>
        <taxon>Actinomycetospora</taxon>
    </lineage>
</organism>